<evidence type="ECO:0000313" key="2">
    <source>
        <dbReference type="Proteomes" id="UP000501793"/>
    </source>
</evidence>
<gene>
    <name evidence="1" type="ORF">FAVT5_3260</name>
</gene>
<name>A0ACA8ZCS0_9BACL</name>
<evidence type="ECO:0000313" key="1">
    <source>
        <dbReference type="EMBL" id="CAB3395181.1"/>
    </source>
</evidence>
<proteinExistence type="predicted"/>
<dbReference type="EMBL" id="LR792684">
    <property type="protein sequence ID" value="CAB3395181.1"/>
    <property type="molecule type" value="Genomic_DNA"/>
</dbReference>
<protein>
    <submittedName>
        <fullName evidence="1">Uncharacterized protein</fullName>
    </submittedName>
</protein>
<keyword evidence="2" id="KW-1185">Reference proteome</keyword>
<organism evidence="1 2">
    <name type="scientific">Kyrpidia spormannii</name>
    <dbReference type="NCBI Taxonomy" id="2055160"/>
    <lineage>
        <taxon>Bacteria</taxon>
        <taxon>Bacillati</taxon>
        <taxon>Bacillota</taxon>
        <taxon>Bacilli</taxon>
        <taxon>Bacillales</taxon>
        <taxon>Alicyclobacillaceae</taxon>
        <taxon>Kyrpidia</taxon>
    </lineage>
</organism>
<reference evidence="1" key="1">
    <citation type="submission" date="2020-04" db="EMBL/GenBank/DDBJ databases">
        <authorList>
            <person name="Hogendoorn C."/>
        </authorList>
    </citation>
    <scope>NUCLEOTIDE SEQUENCE</scope>
    <source>
        <strain evidence="1">FAVT5</strain>
    </source>
</reference>
<sequence length="146" mass="16367">MTRRRPEYPHTEDRVDVYCSITLTPLQSDAWKRRPFFISARIGSEEAGESTGRGGGMRRRPEALPYANSVEICPVQVMAGQGIMEPDTYKSGNGSVESAVRYLPVTGCEMSGAMGNGLWQRYGFYWWTITFGTAGACAPSWRWKKK</sequence>
<accession>A0ACA8ZCS0</accession>
<dbReference type="Proteomes" id="UP000501793">
    <property type="component" value="Chromosome"/>
</dbReference>